<feature type="compositionally biased region" description="Basic and acidic residues" evidence="1">
    <location>
        <begin position="332"/>
        <end position="341"/>
    </location>
</feature>
<feature type="region of interest" description="Disordered" evidence="1">
    <location>
        <begin position="1"/>
        <end position="53"/>
    </location>
</feature>
<dbReference type="STRING" id="331657.A0A4U0X8K5"/>
<feature type="compositionally biased region" description="Basic and acidic residues" evidence="1">
    <location>
        <begin position="373"/>
        <end position="392"/>
    </location>
</feature>
<name>A0A4U0X8K5_9PEZI</name>
<proteinExistence type="predicted"/>
<feature type="region of interest" description="Disordered" evidence="1">
    <location>
        <begin position="171"/>
        <end position="190"/>
    </location>
</feature>
<feature type="region of interest" description="Disordered" evidence="1">
    <location>
        <begin position="332"/>
        <end position="399"/>
    </location>
</feature>
<organism evidence="2 3">
    <name type="scientific">Cryomyces minteri</name>
    <dbReference type="NCBI Taxonomy" id="331657"/>
    <lineage>
        <taxon>Eukaryota</taxon>
        <taxon>Fungi</taxon>
        <taxon>Dikarya</taxon>
        <taxon>Ascomycota</taxon>
        <taxon>Pezizomycotina</taxon>
        <taxon>Dothideomycetes</taxon>
        <taxon>Dothideomycetes incertae sedis</taxon>
        <taxon>Cryomyces</taxon>
    </lineage>
</organism>
<accession>A0A4U0X8K5</accession>
<feature type="compositionally biased region" description="Polar residues" evidence="1">
    <location>
        <begin position="1"/>
        <end position="11"/>
    </location>
</feature>
<reference evidence="2 3" key="1">
    <citation type="submission" date="2017-03" db="EMBL/GenBank/DDBJ databases">
        <title>Genomes of endolithic fungi from Antarctica.</title>
        <authorList>
            <person name="Coleine C."/>
            <person name="Masonjones S."/>
            <person name="Stajich J.E."/>
        </authorList>
    </citation>
    <scope>NUCLEOTIDE SEQUENCE [LARGE SCALE GENOMIC DNA]</scope>
    <source>
        <strain evidence="2 3">CCFEE 5187</strain>
    </source>
</reference>
<dbReference type="Proteomes" id="UP000308768">
    <property type="component" value="Unassembled WGS sequence"/>
</dbReference>
<dbReference type="OrthoDB" id="3485856at2759"/>
<comment type="caution">
    <text evidence="2">The sequence shown here is derived from an EMBL/GenBank/DDBJ whole genome shotgun (WGS) entry which is preliminary data.</text>
</comment>
<dbReference type="EMBL" id="NAJN01000465">
    <property type="protein sequence ID" value="TKA72912.1"/>
    <property type="molecule type" value="Genomic_DNA"/>
</dbReference>
<feature type="compositionally biased region" description="Basic and acidic residues" evidence="1">
    <location>
        <begin position="28"/>
        <end position="44"/>
    </location>
</feature>
<protein>
    <submittedName>
        <fullName evidence="2">Uncharacterized protein</fullName>
    </submittedName>
</protein>
<gene>
    <name evidence="2" type="ORF">B0A49_08440</name>
</gene>
<dbReference type="AlphaFoldDB" id="A0A4U0X8K5"/>
<evidence type="ECO:0000313" key="2">
    <source>
        <dbReference type="EMBL" id="TKA72912.1"/>
    </source>
</evidence>
<evidence type="ECO:0000313" key="3">
    <source>
        <dbReference type="Proteomes" id="UP000308768"/>
    </source>
</evidence>
<sequence>MQATKRSSTVEPITPPGSAIASPTCPIVERHPLTPPPSKDDAPKPTKKPASRRVTQVLSSLRKLYDGVQQNLNPWTVIPFTAAEFSDLRRRLDEGGLRGFFGDKVRYDFDSSHQKLILRMPTSVHDTFRSGIEHHILSELKGLATREDDVGRFATRVVGKGSSRIAFLKPTVTGSTSTTTTETTGDERHPDAAFAHERNKYPGVIIEVSYAQKRKALRKLAKQYILQSEGSIRVVVGLDIDYGRPSKRATLSVWRPDLHTSEDGQVIFTVAQPIEDEEFRTVDGSLNPSAAELRLHLRDFTTTPVFLSSGSPDATIELTAADLFNYLETAERSEAAEEHGEVQPMPAGALKRGLESSSPERSASADEAEWDAAEERAAKRVQLDDSSYHESSSESVGSI</sequence>
<feature type="compositionally biased region" description="Low complexity" evidence="1">
    <location>
        <begin position="171"/>
        <end position="183"/>
    </location>
</feature>
<keyword evidence="3" id="KW-1185">Reference proteome</keyword>
<evidence type="ECO:0000256" key="1">
    <source>
        <dbReference type="SAM" id="MobiDB-lite"/>
    </source>
</evidence>